<dbReference type="AlphaFoldDB" id="A0A843U574"/>
<feature type="transmembrane region" description="Helical" evidence="2">
    <location>
        <begin position="205"/>
        <end position="231"/>
    </location>
</feature>
<dbReference type="Proteomes" id="UP000652761">
    <property type="component" value="Unassembled WGS sequence"/>
</dbReference>
<keyword evidence="2" id="KW-1133">Transmembrane helix</keyword>
<organism evidence="3 4">
    <name type="scientific">Colocasia esculenta</name>
    <name type="common">Wild taro</name>
    <name type="synonym">Arum esculentum</name>
    <dbReference type="NCBI Taxonomy" id="4460"/>
    <lineage>
        <taxon>Eukaryota</taxon>
        <taxon>Viridiplantae</taxon>
        <taxon>Streptophyta</taxon>
        <taxon>Embryophyta</taxon>
        <taxon>Tracheophyta</taxon>
        <taxon>Spermatophyta</taxon>
        <taxon>Magnoliopsida</taxon>
        <taxon>Liliopsida</taxon>
        <taxon>Araceae</taxon>
        <taxon>Aroideae</taxon>
        <taxon>Colocasieae</taxon>
        <taxon>Colocasia</taxon>
    </lineage>
</organism>
<feature type="transmembrane region" description="Helical" evidence="2">
    <location>
        <begin position="243"/>
        <end position="264"/>
    </location>
</feature>
<keyword evidence="2" id="KW-0812">Transmembrane</keyword>
<dbReference type="EMBL" id="NMUH01000349">
    <property type="protein sequence ID" value="MQL77436.1"/>
    <property type="molecule type" value="Genomic_DNA"/>
</dbReference>
<gene>
    <name evidence="3" type="ORF">Taro_009835</name>
</gene>
<sequence>MHYHLPRGGRGLGQYTWVSAAAVTGMVMDKRHCDIGELLEVCRSFPASLPCRPASVSLYAVYCDRVTCRYATLSCSAAAILFLRWWWAGKSAKMASTFSIWRADPSGMAVAAEQEGGLLEHLAWDVKDDENEASPCSQIPTADLPHPPTLPVGEAPPPSPSQGEGREAPLAPRPRLGRADMAIVHYSTVYVFVEDWLGPGSSTGAYNAVAFSFLTLMCLASSCPAISFGAGHGGLPGKCELRLLLLPCAFVSFSFEFLSGMFVLTRSLISLSISVGGKIFRAEENLVNLGNLWTHSIWVQEELLCEKCWDSGVANMDLGLDFYGLAIRGIWMTLAE</sequence>
<accession>A0A843U574</accession>
<proteinExistence type="predicted"/>
<comment type="caution">
    <text evidence="3">The sequence shown here is derived from an EMBL/GenBank/DDBJ whole genome shotgun (WGS) entry which is preliminary data.</text>
</comment>
<reference evidence="3" key="1">
    <citation type="submission" date="2017-07" db="EMBL/GenBank/DDBJ databases">
        <title>Taro Niue Genome Assembly and Annotation.</title>
        <authorList>
            <person name="Atibalentja N."/>
            <person name="Keating K."/>
            <person name="Fields C.J."/>
        </authorList>
    </citation>
    <scope>NUCLEOTIDE SEQUENCE</scope>
    <source>
        <strain evidence="3">Niue_2</strain>
        <tissue evidence="3">Leaf</tissue>
    </source>
</reference>
<evidence type="ECO:0000313" key="4">
    <source>
        <dbReference type="Proteomes" id="UP000652761"/>
    </source>
</evidence>
<dbReference type="OrthoDB" id="331948at2759"/>
<keyword evidence="2" id="KW-0472">Membrane</keyword>
<evidence type="ECO:0000256" key="2">
    <source>
        <dbReference type="SAM" id="Phobius"/>
    </source>
</evidence>
<name>A0A843U574_COLES</name>
<keyword evidence="4" id="KW-1185">Reference proteome</keyword>
<feature type="region of interest" description="Disordered" evidence="1">
    <location>
        <begin position="145"/>
        <end position="172"/>
    </location>
</feature>
<evidence type="ECO:0000313" key="3">
    <source>
        <dbReference type="EMBL" id="MQL77436.1"/>
    </source>
</evidence>
<protein>
    <submittedName>
        <fullName evidence="3">Uncharacterized protein</fullName>
    </submittedName>
</protein>
<feature type="compositionally biased region" description="Pro residues" evidence="1">
    <location>
        <begin position="145"/>
        <end position="160"/>
    </location>
</feature>
<evidence type="ECO:0000256" key="1">
    <source>
        <dbReference type="SAM" id="MobiDB-lite"/>
    </source>
</evidence>